<sequence>MYVTVKGGEAAIESSWRLLAEQRRGDTDLPELSVAQIQSQLSLAVDRVMTEGSLYDRELAALAIKQSSGDLIEAIFLLRAYRTTLPRFGYSLPLDTANMRLQRRISATFKDVPGGQILGATHDYTQRLLDFSLLAESVNSDQTMPLADAPMQANMPRVNDLMAREGLMETPQPLTQTEPGDLTREPLMFPCNRTQRLQALARGDEGWLLALGYSTQRGYANSHPFAGEIRRGMAAVEITPDELGFSIDIGEIELTECQMINQFAGSREAPPQFTQGYGLAFGGSERKSIAMAMVDRSLRAAELGESLTAPAQDEEFVLSHADSLESSGFLQHLKLPHYVDFQSELELVRKLRAAHAKNHLDSASPALEKKEKSA</sequence>
<keyword evidence="1" id="KW-0808">Transferase</keyword>
<evidence type="ECO:0000313" key="2">
    <source>
        <dbReference type="Proteomes" id="UP000502041"/>
    </source>
</evidence>
<dbReference type="Pfam" id="PF05861">
    <property type="entry name" value="PhnI"/>
    <property type="match status" value="1"/>
</dbReference>
<dbReference type="Proteomes" id="UP000502041">
    <property type="component" value="Chromosome"/>
</dbReference>
<dbReference type="GO" id="GO:0061693">
    <property type="term" value="F:alpha-D-ribose 1-methylphosphonate 5-triphosphate synthase activity"/>
    <property type="evidence" value="ECO:0007669"/>
    <property type="project" value="UniProtKB-EC"/>
</dbReference>
<dbReference type="AlphaFoldDB" id="A0A6H2H6X1"/>
<keyword evidence="2" id="KW-1185">Reference proteome</keyword>
<name>A0A6H2H6X1_9BURK</name>
<dbReference type="RefSeq" id="WP_168921448.1">
    <property type="nucleotide sequence ID" value="NZ_CP051461.1"/>
</dbReference>
<dbReference type="EMBL" id="CP051461">
    <property type="protein sequence ID" value="QJC55608.1"/>
    <property type="molecule type" value="Genomic_DNA"/>
</dbReference>
<dbReference type="InterPro" id="IPR008773">
    <property type="entry name" value="PhnI"/>
</dbReference>
<proteinExistence type="predicted"/>
<accession>A0A6H2H6X1</accession>
<evidence type="ECO:0000313" key="1">
    <source>
        <dbReference type="EMBL" id="QJC55608.1"/>
    </source>
</evidence>
<dbReference type="EC" id="2.7.8.37" evidence="1"/>
<protein>
    <submittedName>
        <fullName evidence="1">Alpha-D-ribose 1-methylphosphonate 5-triphosphate synthase subunit PhnI</fullName>
        <ecNumber evidence="1">2.7.8.37</ecNumber>
    </submittedName>
</protein>
<dbReference type="PIRSF" id="PIRSF007313">
    <property type="entry name" value="PhnI"/>
    <property type="match status" value="1"/>
</dbReference>
<reference evidence="1 2" key="1">
    <citation type="submission" date="2020-04" db="EMBL/GenBank/DDBJ databases">
        <title>Complete genome of a Psychrophilic, Marine, Gas Vacuolate Bacterium Polaromonas vacuolata KCTC 22033T.</title>
        <authorList>
            <person name="Hwang K."/>
            <person name="Kim K.M."/>
        </authorList>
    </citation>
    <scope>NUCLEOTIDE SEQUENCE [LARGE SCALE GENOMIC DNA]</scope>
    <source>
        <strain evidence="1 2">KCTC 22033</strain>
    </source>
</reference>
<gene>
    <name evidence="1" type="primary">phnI</name>
    <name evidence="1" type="ORF">HC248_00889</name>
</gene>
<dbReference type="KEGG" id="pvac:HC248_00889"/>
<organism evidence="1 2">
    <name type="scientific">Polaromonas vacuolata</name>
    <dbReference type="NCBI Taxonomy" id="37448"/>
    <lineage>
        <taxon>Bacteria</taxon>
        <taxon>Pseudomonadati</taxon>
        <taxon>Pseudomonadota</taxon>
        <taxon>Betaproteobacteria</taxon>
        <taxon>Burkholderiales</taxon>
        <taxon>Comamonadaceae</taxon>
        <taxon>Polaromonas</taxon>
    </lineage>
</organism>
<dbReference type="GO" id="GO:0019634">
    <property type="term" value="P:organic phosphonate metabolic process"/>
    <property type="evidence" value="ECO:0007669"/>
    <property type="project" value="InterPro"/>
</dbReference>